<evidence type="ECO:0000313" key="3">
    <source>
        <dbReference type="Proteomes" id="UP000799778"/>
    </source>
</evidence>
<dbReference type="InterPro" id="IPR038883">
    <property type="entry name" value="AN11006-like"/>
</dbReference>
<gene>
    <name evidence="2" type="ORF">BU24DRAFT_445831</name>
</gene>
<dbReference type="EMBL" id="ML978066">
    <property type="protein sequence ID" value="KAF2020643.1"/>
    <property type="molecule type" value="Genomic_DNA"/>
</dbReference>
<organism evidence="2 3">
    <name type="scientific">Aaosphaeria arxii CBS 175.79</name>
    <dbReference type="NCBI Taxonomy" id="1450172"/>
    <lineage>
        <taxon>Eukaryota</taxon>
        <taxon>Fungi</taxon>
        <taxon>Dikarya</taxon>
        <taxon>Ascomycota</taxon>
        <taxon>Pezizomycotina</taxon>
        <taxon>Dothideomycetes</taxon>
        <taxon>Pleosporomycetidae</taxon>
        <taxon>Pleosporales</taxon>
        <taxon>Pleosporales incertae sedis</taxon>
        <taxon>Aaosphaeria</taxon>
    </lineage>
</organism>
<dbReference type="OrthoDB" id="62952at2759"/>
<accession>A0A6A5Y610</accession>
<dbReference type="Proteomes" id="UP000799778">
    <property type="component" value="Unassembled WGS sequence"/>
</dbReference>
<dbReference type="RefSeq" id="XP_033388982.1">
    <property type="nucleotide sequence ID" value="XM_033530729.1"/>
</dbReference>
<name>A0A6A5Y610_9PLEO</name>
<dbReference type="PANTHER" id="PTHR42085:SF2">
    <property type="entry name" value="F-BOX DOMAIN-CONTAINING PROTEIN"/>
    <property type="match status" value="1"/>
</dbReference>
<feature type="coiled-coil region" evidence="1">
    <location>
        <begin position="88"/>
        <end position="122"/>
    </location>
</feature>
<sequence length="488" mass="57313">MSMVQFIDLQQPRGPQPSVRNRNASLRKRLVQVEHERIKHMETVISFNQSRHEGFLVNLEDKRRRWATKMDRLYVQLIKADASAEGKLLERRESLLAARDDIAQLEQQCRAYAREIADKRKELASQGWELDIFRCGPFLDVFITLIRWMLRAYKLLFKERWRLRLRLRLQQKVFSLMKLPGELRMDIYRACLISPHPIDFWPILPRKPWRNHVTRQDMIKRSTKPLNVTLLRLSRQVHAEAIGILYGCNEFRFSDTGGWSMLCGFLWHINTNCQYLTNVSVNYPEWCSVGKWQWTNPLERDGDDFPEMNAILDRLKIPKLGEPIGPDQDGLRAYETACNILAKLPALKELNLVVPYYAKVMKLSFSAVLDVPVRTRKPNVGVVNGGVPELKRTVIFLKKHPQQTNGGLPFWTYIDNDVLMGRVWLLDECRRRAIPVAFAKYGDFEDRTSYISEAQLDMEERKRARHPTMRKRCLLRRLLGMLLGMLRR</sequence>
<proteinExistence type="predicted"/>
<reference evidence="2" key="1">
    <citation type="journal article" date="2020" name="Stud. Mycol.">
        <title>101 Dothideomycetes genomes: a test case for predicting lifestyles and emergence of pathogens.</title>
        <authorList>
            <person name="Haridas S."/>
            <person name="Albert R."/>
            <person name="Binder M."/>
            <person name="Bloem J."/>
            <person name="Labutti K."/>
            <person name="Salamov A."/>
            <person name="Andreopoulos B."/>
            <person name="Baker S."/>
            <person name="Barry K."/>
            <person name="Bills G."/>
            <person name="Bluhm B."/>
            <person name="Cannon C."/>
            <person name="Castanera R."/>
            <person name="Culley D."/>
            <person name="Daum C."/>
            <person name="Ezra D."/>
            <person name="Gonzalez J."/>
            <person name="Henrissat B."/>
            <person name="Kuo A."/>
            <person name="Liang C."/>
            <person name="Lipzen A."/>
            <person name="Lutzoni F."/>
            <person name="Magnuson J."/>
            <person name="Mondo S."/>
            <person name="Nolan M."/>
            <person name="Ohm R."/>
            <person name="Pangilinan J."/>
            <person name="Park H.-J."/>
            <person name="Ramirez L."/>
            <person name="Alfaro M."/>
            <person name="Sun H."/>
            <person name="Tritt A."/>
            <person name="Yoshinaga Y."/>
            <person name="Zwiers L.-H."/>
            <person name="Turgeon B."/>
            <person name="Goodwin S."/>
            <person name="Spatafora J."/>
            <person name="Crous P."/>
            <person name="Grigoriev I."/>
        </authorList>
    </citation>
    <scope>NUCLEOTIDE SEQUENCE</scope>
    <source>
        <strain evidence="2">CBS 175.79</strain>
    </source>
</reference>
<dbReference type="PANTHER" id="PTHR42085">
    <property type="entry name" value="F-BOX DOMAIN-CONTAINING PROTEIN"/>
    <property type="match status" value="1"/>
</dbReference>
<dbReference type="AlphaFoldDB" id="A0A6A5Y610"/>
<dbReference type="GeneID" id="54288126"/>
<keyword evidence="3" id="KW-1185">Reference proteome</keyword>
<evidence type="ECO:0000256" key="1">
    <source>
        <dbReference type="SAM" id="Coils"/>
    </source>
</evidence>
<evidence type="ECO:0008006" key="4">
    <source>
        <dbReference type="Google" id="ProtNLM"/>
    </source>
</evidence>
<keyword evidence="1" id="KW-0175">Coiled coil</keyword>
<evidence type="ECO:0000313" key="2">
    <source>
        <dbReference type="EMBL" id="KAF2020643.1"/>
    </source>
</evidence>
<protein>
    <recommendedName>
        <fullName evidence="4">F-box domain-containing protein</fullName>
    </recommendedName>
</protein>